<protein>
    <submittedName>
        <fullName evidence="3">Methyltransferase family protein</fullName>
    </submittedName>
</protein>
<dbReference type="AlphaFoldDB" id="A0A4R3JZ47"/>
<evidence type="ECO:0000313" key="3">
    <source>
        <dbReference type="EMBL" id="TCS74080.1"/>
    </source>
</evidence>
<feature type="domain" description="Methyltransferase" evidence="2">
    <location>
        <begin position="36"/>
        <end position="143"/>
    </location>
</feature>
<dbReference type="GO" id="GO:0032259">
    <property type="term" value="P:methylation"/>
    <property type="evidence" value="ECO:0007669"/>
    <property type="project" value="UniProtKB-KW"/>
</dbReference>
<dbReference type="Pfam" id="PF13847">
    <property type="entry name" value="Methyltransf_31"/>
    <property type="match status" value="1"/>
</dbReference>
<accession>A0A4R3JZ47</accession>
<sequence>MTIDFDSKARQWDGNPVFVERGRKIAQAIRARVPLDRTMRALDYGCGTGLLSFPLKEALGHITLKDSSAGMLEVLREKIAAQNVTNMTVRQADLTAEPLPEERYDLIYSAMTLHHIPDTAKILRVFHALLNPGGYLCIADLDQEDGSFHGPEIEVHHGFDRANLAAQAEQAGFADIQFDTVFEIVKETGAGSRAYPVFLLTARRAAGRL</sequence>
<dbReference type="EMBL" id="SLZY01000001">
    <property type="protein sequence ID" value="TCS74080.1"/>
    <property type="molecule type" value="Genomic_DNA"/>
</dbReference>
<evidence type="ECO:0000313" key="4">
    <source>
        <dbReference type="Proteomes" id="UP000295135"/>
    </source>
</evidence>
<reference evidence="3 4" key="1">
    <citation type="submission" date="2019-03" db="EMBL/GenBank/DDBJ databases">
        <title>Genomic Encyclopedia of Type Strains, Phase IV (KMG-IV): sequencing the most valuable type-strain genomes for metagenomic binning, comparative biology and taxonomic classification.</title>
        <authorList>
            <person name="Goeker M."/>
        </authorList>
    </citation>
    <scope>NUCLEOTIDE SEQUENCE [LARGE SCALE GENOMIC DNA]</scope>
    <source>
        <strain evidence="3 4">DSM 103923</strain>
    </source>
</reference>
<dbReference type="OrthoDB" id="9791837at2"/>
<organism evidence="3 4">
    <name type="scientific">Sulfuritortus calidifontis</name>
    <dbReference type="NCBI Taxonomy" id="1914471"/>
    <lineage>
        <taxon>Bacteria</taxon>
        <taxon>Pseudomonadati</taxon>
        <taxon>Pseudomonadota</taxon>
        <taxon>Betaproteobacteria</taxon>
        <taxon>Nitrosomonadales</taxon>
        <taxon>Thiobacillaceae</taxon>
        <taxon>Sulfuritortus</taxon>
    </lineage>
</organism>
<evidence type="ECO:0000259" key="2">
    <source>
        <dbReference type="Pfam" id="PF13847"/>
    </source>
</evidence>
<dbReference type="CDD" id="cd02440">
    <property type="entry name" value="AdoMet_MTases"/>
    <property type="match status" value="1"/>
</dbReference>
<dbReference type="PANTHER" id="PTHR43861">
    <property type="entry name" value="TRANS-ACONITATE 2-METHYLTRANSFERASE-RELATED"/>
    <property type="match status" value="1"/>
</dbReference>
<dbReference type="Gene3D" id="3.40.50.150">
    <property type="entry name" value="Vaccinia Virus protein VP39"/>
    <property type="match status" value="1"/>
</dbReference>
<comment type="caution">
    <text evidence="3">The sequence shown here is derived from an EMBL/GenBank/DDBJ whole genome shotgun (WGS) entry which is preliminary data.</text>
</comment>
<dbReference type="SUPFAM" id="SSF53335">
    <property type="entry name" value="S-adenosyl-L-methionine-dependent methyltransferases"/>
    <property type="match status" value="1"/>
</dbReference>
<evidence type="ECO:0000256" key="1">
    <source>
        <dbReference type="ARBA" id="ARBA00022679"/>
    </source>
</evidence>
<dbReference type="PANTHER" id="PTHR43861:SF3">
    <property type="entry name" value="PUTATIVE (AFU_ORTHOLOGUE AFUA_2G14390)-RELATED"/>
    <property type="match status" value="1"/>
</dbReference>
<dbReference type="GO" id="GO:0008168">
    <property type="term" value="F:methyltransferase activity"/>
    <property type="evidence" value="ECO:0007669"/>
    <property type="project" value="UniProtKB-KW"/>
</dbReference>
<dbReference type="InterPro" id="IPR025714">
    <property type="entry name" value="Methyltranfer_dom"/>
</dbReference>
<dbReference type="InterPro" id="IPR029063">
    <property type="entry name" value="SAM-dependent_MTases_sf"/>
</dbReference>
<dbReference type="RefSeq" id="WP_126459122.1">
    <property type="nucleotide sequence ID" value="NZ_AP018721.1"/>
</dbReference>
<gene>
    <name evidence="3" type="ORF">EDC61_101305</name>
</gene>
<keyword evidence="3" id="KW-0489">Methyltransferase</keyword>
<dbReference type="Proteomes" id="UP000295135">
    <property type="component" value="Unassembled WGS sequence"/>
</dbReference>
<name>A0A4R3JZ47_9PROT</name>
<keyword evidence="1 3" id="KW-0808">Transferase</keyword>
<proteinExistence type="predicted"/>
<keyword evidence="4" id="KW-1185">Reference proteome</keyword>